<dbReference type="GO" id="GO:0006777">
    <property type="term" value="P:Mo-molybdopterin cofactor biosynthetic process"/>
    <property type="evidence" value="ECO:0007669"/>
    <property type="project" value="UniProtKB-UniRule"/>
</dbReference>
<dbReference type="CDD" id="cd00887">
    <property type="entry name" value="MoeA"/>
    <property type="match status" value="1"/>
</dbReference>
<dbReference type="Gene3D" id="2.170.190.11">
    <property type="entry name" value="Molybdopterin biosynthesis moea protein, domain 3"/>
    <property type="match status" value="1"/>
</dbReference>
<sequence length="452" mass="46821">MDAGADGTTHGDLSAGGYAGPMVENGTAQSAQAGAWAPGSTPAQAPNPLDAMRIAYESGARLSAPQVTRPLDECVGEVLAQDVRVVRDVPHYDSSAMDGFAVRGPGPWTVGECAWPVATGSLVPPEATSVVRQEWVQVDAGGESGASEAGRSVVERISLAPGVPQRDLESGRNIRRAGREALTGDLVARAGEVLTPAQVAFAAVAGHDVLPVRARPRVGLLLTGTEVVSSGLPQPGFVRDAFGPQLPAYVRMLGAEVVASVRIGDGEAETEATLDQLVGQCDVVVSTGGTGYSRVDEVRRAALRRVEGGDGHVLFPELNMRPGHPTFLMELSGVVHVGLPGNPLAAMVALRLVLTHVLRGTLGKGIEQPQTVSLAHDFDPGQGRSGAGSAWRVMPAKPGETSGVGTYPNRWELCDKRGSNMLRGLAQARALVIIPPEGACAGDAIVCLPLPV</sequence>
<dbReference type="SMART" id="SM00852">
    <property type="entry name" value="MoCF_biosynth"/>
    <property type="match status" value="1"/>
</dbReference>
<dbReference type="AlphaFoldDB" id="A0A2N6VLN9"/>
<dbReference type="Gene3D" id="3.90.105.10">
    <property type="entry name" value="Molybdopterin biosynthesis moea protein, domain 2"/>
    <property type="match status" value="1"/>
</dbReference>
<dbReference type="PANTHER" id="PTHR10192">
    <property type="entry name" value="MOLYBDOPTERIN BIOSYNTHESIS PROTEIN"/>
    <property type="match status" value="1"/>
</dbReference>
<evidence type="ECO:0000256" key="5">
    <source>
        <dbReference type="RuleBase" id="RU365090"/>
    </source>
</evidence>
<dbReference type="InterPro" id="IPR036135">
    <property type="entry name" value="MoeA_linker/N_sf"/>
</dbReference>
<dbReference type="InterPro" id="IPR001453">
    <property type="entry name" value="MoaB/Mog_dom"/>
</dbReference>
<keyword evidence="5" id="KW-0460">Magnesium</keyword>
<dbReference type="Pfam" id="PF03453">
    <property type="entry name" value="MoeA_N"/>
    <property type="match status" value="1"/>
</dbReference>
<evidence type="ECO:0000313" key="8">
    <source>
        <dbReference type="EMBL" id="PMD04948.1"/>
    </source>
</evidence>
<name>A0A2N6VLN9_9MICO</name>
<dbReference type="InterPro" id="IPR038987">
    <property type="entry name" value="MoeA-like"/>
</dbReference>
<comment type="cofactor">
    <cofactor evidence="5">
        <name>Mg(2+)</name>
        <dbReference type="ChEBI" id="CHEBI:18420"/>
    </cofactor>
</comment>
<evidence type="ECO:0000259" key="7">
    <source>
        <dbReference type="SMART" id="SM00852"/>
    </source>
</evidence>
<dbReference type="GO" id="GO:0005829">
    <property type="term" value="C:cytosol"/>
    <property type="evidence" value="ECO:0007669"/>
    <property type="project" value="TreeGrafter"/>
</dbReference>
<gene>
    <name evidence="8" type="ORF">CJ199_07545</name>
</gene>
<feature type="region of interest" description="Disordered" evidence="6">
    <location>
        <begin position="1"/>
        <end position="46"/>
    </location>
</feature>
<reference evidence="8 9" key="1">
    <citation type="submission" date="2017-09" db="EMBL/GenBank/DDBJ databases">
        <title>Bacterial strain isolated from the female urinary microbiota.</title>
        <authorList>
            <person name="Thomas-White K."/>
            <person name="Kumar N."/>
            <person name="Forster S."/>
            <person name="Putonti C."/>
            <person name="Lawley T."/>
            <person name="Wolfe A.J."/>
        </authorList>
    </citation>
    <scope>NUCLEOTIDE SEQUENCE [LARGE SCALE GENOMIC DNA]</scope>
    <source>
        <strain evidence="8 9">UMB1301</strain>
    </source>
</reference>
<evidence type="ECO:0000313" key="9">
    <source>
        <dbReference type="Proteomes" id="UP000235598"/>
    </source>
</evidence>
<dbReference type="PANTHER" id="PTHR10192:SF5">
    <property type="entry name" value="GEPHYRIN"/>
    <property type="match status" value="1"/>
</dbReference>
<comment type="pathway">
    <text evidence="5">Cofactor biosynthesis; molybdopterin biosynthesis.</text>
</comment>
<keyword evidence="5" id="KW-0479">Metal-binding</keyword>
<comment type="similarity">
    <text evidence="2 5">Belongs to the MoeA family.</text>
</comment>
<evidence type="ECO:0000256" key="3">
    <source>
        <dbReference type="ARBA" id="ARBA00022505"/>
    </source>
</evidence>
<dbReference type="Gene3D" id="3.40.980.10">
    <property type="entry name" value="MoaB/Mog-like domain"/>
    <property type="match status" value="1"/>
</dbReference>
<comment type="catalytic activity">
    <reaction evidence="4">
        <text>adenylyl-molybdopterin + molybdate = Mo-molybdopterin + AMP + H(+)</text>
        <dbReference type="Rhea" id="RHEA:35047"/>
        <dbReference type="ChEBI" id="CHEBI:15378"/>
        <dbReference type="ChEBI" id="CHEBI:36264"/>
        <dbReference type="ChEBI" id="CHEBI:62727"/>
        <dbReference type="ChEBI" id="CHEBI:71302"/>
        <dbReference type="ChEBI" id="CHEBI:456215"/>
        <dbReference type="EC" id="2.10.1.1"/>
    </reaction>
</comment>
<comment type="function">
    <text evidence="1 5">Catalyzes the insertion of molybdate into adenylated molybdopterin with the concomitant release of AMP.</text>
</comment>
<protein>
    <recommendedName>
        <fullName evidence="5">Molybdopterin molybdenumtransferase</fullName>
        <ecNumber evidence="5">2.10.1.1</ecNumber>
    </recommendedName>
</protein>
<dbReference type="Gene3D" id="2.40.340.10">
    <property type="entry name" value="MoeA, C-terminal, domain IV"/>
    <property type="match status" value="1"/>
</dbReference>
<dbReference type="GO" id="GO:0046872">
    <property type="term" value="F:metal ion binding"/>
    <property type="evidence" value="ECO:0007669"/>
    <property type="project" value="UniProtKB-UniRule"/>
</dbReference>
<dbReference type="Proteomes" id="UP000235598">
    <property type="component" value="Unassembled WGS sequence"/>
</dbReference>
<feature type="domain" description="MoaB/Mog" evidence="7">
    <location>
        <begin position="219"/>
        <end position="360"/>
    </location>
</feature>
<dbReference type="GO" id="GO:0061599">
    <property type="term" value="F:molybdopterin molybdotransferase activity"/>
    <property type="evidence" value="ECO:0007669"/>
    <property type="project" value="UniProtKB-UniRule"/>
</dbReference>
<feature type="region of interest" description="Disordered" evidence="6">
    <location>
        <begin position="383"/>
        <end position="407"/>
    </location>
</feature>
<evidence type="ECO:0000256" key="4">
    <source>
        <dbReference type="ARBA" id="ARBA00047317"/>
    </source>
</evidence>
<dbReference type="InterPro" id="IPR036425">
    <property type="entry name" value="MoaB/Mog-like_dom_sf"/>
</dbReference>
<organism evidence="8 9">
    <name type="scientific">Brevibacterium paucivorans</name>
    <dbReference type="NCBI Taxonomy" id="170994"/>
    <lineage>
        <taxon>Bacteria</taxon>
        <taxon>Bacillati</taxon>
        <taxon>Actinomycetota</taxon>
        <taxon>Actinomycetes</taxon>
        <taxon>Micrococcales</taxon>
        <taxon>Brevibacteriaceae</taxon>
        <taxon>Brevibacterium</taxon>
    </lineage>
</organism>
<evidence type="ECO:0000256" key="2">
    <source>
        <dbReference type="ARBA" id="ARBA00010763"/>
    </source>
</evidence>
<keyword evidence="5" id="KW-0501">Molybdenum cofactor biosynthesis</keyword>
<evidence type="ECO:0000256" key="6">
    <source>
        <dbReference type="SAM" id="MobiDB-lite"/>
    </source>
</evidence>
<proteinExistence type="inferred from homology"/>
<dbReference type="EMBL" id="PNHK01000003">
    <property type="protein sequence ID" value="PMD04948.1"/>
    <property type="molecule type" value="Genomic_DNA"/>
</dbReference>
<dbReference type="SUPFAM" id="SSF53218">
    <property type="entry name" value="Molybdenum cofactor biosynthesis proteins"/>
    <property type="match status" value="1"/>
</dbReference>
<keyword evidence="5 8" id="KW-0808">Transferase</keyword>
<dbReference type="Pfam" id="PF00994">
    <property type="entry name" value="MoCF_biosynth"/>
    <property type="match status" value="1"/>
</dbReference>
<evidence type="ECO:0000256" key="1">
    <source>
        <dbReference type="ARBA" id="ARBA00002901"/>
    </source>
</evidence>
<dbReference type="EC" id="2.10.1.1" evidence="5"/>
<dbReference type="SUPFAM" id="SSF63882">
    <property type="entry name" value="MoeA N-terminal region -like"/>
    <property type="match status" value="1"/>
</dbReference>
<dbReference type="InterPro" id="IPR005110">
    <property type="entry name" value="MoeA_linker/N"/>
</dbReference>
<keyword evidence="3 5" id="KW-0500">Molybdenum</keyword>
<accession>A0A2N6VLN9</accession>
<comment type="caution">
    <text evidence="8">The sequence shown here is derived from an EMBL/GenBank/DDBJ whole genome shotgun (WGS) entry which is preliminary data.</text>
</comment>
<dbReference type="UniPathway" id="UPA00344"/>
<dbReference type="InterPro" id="IPR036688">
    <property type="entry name" value="MoeA_C_domain_IV_sf"/>
</dbReference>